<gene>
    <name evidence="1" type="ORF">PFISCL1PPCAC_13440</name>
</gene>
<dbReference type="Proteomes" id="UP001432322">
    <property type="component" value="Unassembled WGS sequence"/>
</dbReference>
<evidence type="ECO:0008006" key="3">
    <source>
        <dbReference type="Google" id="ProtNLM"/>
    </source>
</evidence>
<feature type="non-terminal residue" evidence="1">
    <location>
        <position position="1"/>
    </location>
</feature>
<dbReference type="AlphaFoldDB" id="A0AAV5VRQ1"/>
<dbReference type="EMBL" id="BTSY01000004">
    <property type="protein sequence ID" value="GMT22143.1"/>
    <property type="molecule type" value="Genomic_DNA"/>
</dbReference>
<dbReference type="GO" id="GO:0007165">
    <property type="term" value="P:signal transduction"/>
    <property type="evidence" value="ECO:0007669"/>
    <property type="project" value="TreeGrafter"/>
</dbReference>
<sequence length="163" mass="18088">SSKTALKQVDEVITALINGGVTIRTLWIQVTSPLSWNKNTATNFNFIKSATDRVRARGIRPGVYTNSYDWQQITANSNKLPTDVMLWYWSVYGSGNGGESPPNFDDFRTFGSWISASVKQMGQNEIVCGIVVNRDVYPRVSVATKEMNKSAVDNRIYVGSIGL</sequence>
<dbReference type="GO" id="GO:0045087">
    <property type="term" value="P:innate immune response"/>
    <property type="evidence" value="ECO:0007669"/>
    <property type="project" value="TreeGrafter"/>
</dbReference>
<dbReference type="InterPro" id="IPR017853">
    <property type="entry name" value="GH"/>
</dbReference>
<name>A0AAV5VRQ1_9BILA</name>
<protein>
    <recommendedName>
        <fullName evidence="3">Glycoside hydrolase</fullName>
    </recommendedName>
</protein>
<dbReference type="SUPFAM" id="SSF51445">
    <property type="entry name" value="(Trans)glycosidases"/>
    <property type="match status" value="1"/>
</dbReference>
<keyword evidence="2" id="KW-1185">Reference proteome</keyword>
<dbReference type="PANTHER" id="PTHR23208">
    <property type="entry name" value="LYSOZYME PROTEIN"/>
    <property type="match status" value="1"/>
</dbReference>
<dbReference type="InterPro" id="IPR051595">
    <property type="entry name" value="GH25_Enzymes"/>
</dbReference>
<reference evidence="1" key="1">
    <citation type="submission" date="2023-10" db="EMBL/GenBank/DDBJ databases">
        <title>Genome assembly of Pristionchus species.</title>
        <authorList>
            <person name="Yoshida K."/>
            <person name="Sommer R.J."/>
        </authorList>
    </citation>
    <scope>NUCLEOTIDE SEQUENCE</scope>
    <source>
        <strain evidence="1">RS5133</strain>
    </source>
</reference>
<organism evidence="1 2">
    <name type="scientific">Pristionchus fissidentatus</name>
    <dbReference type="NCBI Taxonomy" id="1538716"/>
    <lineage>
        <taxon>Eukaryota</taxon>
        <taxon>Metazoa</taxon>
        <taxon>Ecdysozoa</taxon>
        <taxon>Nematoda</taxon>
        <taxon>Chromadorea</taxon>
        <taxon>Rhabditida</taxon>
        <taxon>Rhabditina</taxon>
        <taxon>Diplogasteromorpha</taxon>
        <taxon>Diplogasteroidea</taxon>
        <taxon>Neodiplogasteridae</taxon>
        <taxon>Pristionchus</taxon>
    </lineage>
</organism>
<proteinExistence type="predicted"/>
<dbReference type="PANTHER" id="PTHR23208:SF36">
    <property type="entry name" value="LYSOZYME-RELATED"/>
    <property type="match status" value="1"/>
</dbReference>
<comment type="caution">
    <text evidence="1">The sequence shown here is derived from an EMBL/GenBank/DDBJ whole genome shotgun (WGS) entry which is preliminary data.</text>
</comment>
<evidence type="ECO:0000313" key="1">
    <source>
        <dbReference type="EMBL" id="GMT22143.1"/>
    </source>
</evidence>
<dbReference type="Gene3D" id="3.20.20.80">
    <property type="entry name" value="Glycosidases"/>
    <property type="match status" value="1"/>
</dbReference>
<evidence type="ECO:0000313" key="2">
    <source>
        <dbReference type="Proteomes" id="UP001432322"/>
    </source>
</evidence>
<accession>A0AAV5VRQ1</accession>